<comment type="caution">
    <text evidence="3">The sequence shown here is derived from an EMBL/GenBank/DDBJ whole genome shotgun (WGS) entry which is preliminary data.</text>
</comment>
<dbReference type="RefSeq" id="XP_044658892.1">
    <property type="nucleotide sequence ID" value="XM_044802957.1"/>
</dbReference>
<dbReference type="PANTHER" id="PTHR43805">
    <property type="entry name" value="GLYCEROPHOSPHORYL DIESTER PHOSPHODIESTERASE"/>
    <property type="match status" value="1"/>
</dbReference>
<evidence type="ECO:0000259" key="2">
    <source>
        <dbReference type="PROSITE" id="PS51704"/>
    </source>
</evidence>
<name>A0A9P3CPS5_9PEZI</name>
<dbReference type="PANTHER" id="PTHR43805:SF1">
    <property type="entry name" value="GP-PDE DOMAIN-CONTAINING PROTEIN"/>
    <property type="match status" value="1"/>
</dbReference>
<keyword evidence="4" id="KW-1185">Reference proteome</keyword>
<feature type="chain" id="PRO_5040278287" description="GP-PDE domain-containing protein" evidence="1">
    <location>
        <begin position="22"/>
        <end position="409"/>
    </location>
</feature>
<gene>
    <name evidence="3" type="ORF">CKM354_000760300</name>
</gene>
<evidence type="ECO:0000256" key="1">
    <source>
        <dbReference type="SAM" id="SignalP"/>
    </source>
</evidence>
<dbReference type="InterPro" id="IPR030395">
    <property type="entry name" value="GP_PDE_dom"/>
</dbReference>
<proteinExistence type="predicted"/>
<evidence type="ECO:0000313" key="3">
    <source>
        <dbReference type="EMBL" id="GIZ44405.1"/>
    </source>
</evidence>
<dbReference type="Proteomes" id="UP000825890">
    <property type="component" value="Unassembled WGS sequence"/>
</dbReference>
<feature type="domain" description="GP-PDE" evidence="2">
    <location>
        <begin position="43"/>
        <end position="306"/>
    </location>
</feature>
<keyword evidence="1" id="KW-0732">Signal</keyword>
<dbReference type="Pfam" id="PF03009">
    <property type="entry name" value="GDPD"/>
    <property type="match status" value="1"/>
</dbReference>
<sequence length="409" mass="45779">MTSFTRLVALSIVCLAQKSFAARQPYDVHKIIDAFRQPHDDLVILCAHRGQRWNGTTENSRDAYFRATQAGIECIETDLWMSADGHVVMIHDEGIGRETDVGEYTGQAAYNPFTGQGYNPEVSKSNYTGFMENLHLRDEGGRVHIETVTTLPQMIQSIHDTGANVVLQLDFKDRAAVAPAYYALKSMTNAAGVPANEWCIYKTQATWWKTPEEFESEAWVQDAFANNISLALLPVYQPADTWKWDTMASLRAFQKTNYSISSEIELRSADGPLQAELAFVQSQQAGAAFNTAGIFFAIGDLVEPISTSFYDTANYSLPADERVNGSTYGFQDDRAPVLLDSRVGNTSSDGHNYRSDFNWIVQQGFNWVIADTSDLWHQRLEIQGKRNISYMIADGKQAVESPLARGWYV</sequence>
<dbReference type="GO" id="GO:0008081">
    <property type="term" value="F:phosphoric diester hydrolase activity"/>
    <property type="evidence" value="ECO:0007669"/>
    <property type="project" value="InterPro"/>
</dbReference>
<dbReference type="EMBL" id="BOLY01000004">
    <property type="protein sequence ID" value="GIZ44405.1"/>
    <property type="molecule type" value="Genomic_DNA"/>
</dbReference>
<dbReference type="AlphaFoldDB" id="A0A9P3CPS5"/>
<reference evidence="3 4" key="1">
    <citation type="submission" date="2021-01" db="EMBL/GenBank/DDBJ databases">
        <title>Cercospora kikuchii MAFF 305040 whole genome shotgun sequence.</title>
        <authorList>
            <person name="Kashiwa T."/>
            <person name="Suzuki T."/>
        </authorList>
    </citation>
    <scope>NUCLEOTIDE SEQUENCE [LARGE SCALE GENOMIC DNA]</scope>
    <source>
        <strain evidence="3 4">MAFF 305040</strain>
    </source>
</reference>
<evidence type="ECO:0000313" key="4">
    <source>
        <dbReference type="Proteomes" id="UP000825890"/>
    </source>
</evidence>
<dbReference type="Gene3D" id="3.20.20.190">
    <property type="entry name" value="Phosphatidylinositol (PI) phosphodiesterase"/>
    <property type="match status" value="1"/>
</dbReference>
<dbReference type="GeneID" id="68293178"/>
<organism evidence="3 4">
    <name type="scientific">Cercospora kikuchii</name>
    <dbReference type="NCBI Taxonomy" id="84275"/>
    <lineage>
        <taxon>Eukaryota</taxon>
        <taxon>Fungi</taxon>
        <taxon>Dikarya</taxon>
        <taxon>Ascomycota</taxon>
        <taxon>Pezizomycotina</taxon>
        <taxon>Dothideomycetes</taxon>
        <taxon>Dothideomycetidae</taxon>
        <taxon>Mycosphaerellales</taxon>
        <taxon>Mycosphaerellaceae</taxon>
        <taxon>Cercospora</taxon>
    </lineage>
</organism>
<dbReference type="PROSITE" id="PS50007">
    <property type="entry name" value="PIPLC_X_DOMAIN"/>
    <property type="match status" value="1"/>
</dbReference>
<dbReference type="GO" id="GO:0006629">
    <property type="term" value="P:lipid metabolic process"/>
    <property type="evidence" value="ECO:0007669"/>
    <property type="project" value="InterPro"/>
</dbReference>
<accession>A0A9P3CPS5</accession>
<feature type="signal peptide" evidence="1">
    <location>
        <begin position="1"/>
        <end position="21"/>
    </location>
</feature>
<protein>
    <recommendedName>
        <fullName evidence="2">GP-PDE domain-containing protein</fullName>
    </recommendedName>
</protein>
<dbReference type="InterPro" id="IPR017946">
    <property type="entry name" value="PLC-like_Pdiesterase_TIM-brl"/>
</dbReference>
<dbReference type="SUPFAM" id="SSF51695">
    <property type="entry name" value="PLC-like phosphodiesterases"/>
    <property type="match status" value="1"/>
</dbReference>
<dbReference type="OrthoDB" id="3643694at2759"/>
<dbReference type="PROSITE" id="PS51704">
    <property type="entry name" value="GP_PDE"/>
    <property type="match status" value="1"/>
</dbReference>